<gene>
    <name evidence="4" type="ORF">IW256_000105</name>
</gene>
<evidence type="ECO:0000259" key="3">
    <source>
        <dbReference type="SMART" id="SM00822"/>
    </source>
</evidence>
<reference evidence="4" key="1">
    <citation type="submission" date="2020-11" db="EMBL/GenBank/DDBJ databases">
        <title>Sequencing the genomes of 1000 actinobacteria strains.</title>
        <authorList>
            <person name="Klenk H.-P."/>
        </authorList>
    </citation>
    <scope>NUCLEOTIDE SEQUENCE</scope>
    <source>
        <strain evidence="4">DSM 43175</strain>
    </source>
</reference>
<dbReference type="Gene3D" id="3.40.50.720">
    <property type="entry name" value="NAD(P)-binding Rossmann-like Domain"/>
    <property type="match status" value="1"/>
</dbReference>
<dbReference type="GO" id="GO:0032787">
    <property type="term" value="P:monocarboxylic acid metabolic process"/>
    <property type="evidence" value="ECO:0007669"/>
    <property type="project" value="UniProtKB-ARBA"/>
</dbReference>
<name>A0A931DCP5_9ACTN</name>
<comment type="similarity">
    <text evidence="1">Belongs to the short-chain dehydrogenases/reductases (SDR) family.</text>
</comment>
<dbReference type="InterPro" id="IPR002347">
    <property type="entry name" value="SDR_fam"/>
</dbReference>
<feature type="domain" description="Ketoreductase" evidence="3">
    <location>
        <begin position="4"/>
        <end position="187"/>
    </location>
</feature>
<dbReference type="PANTHER" id="PTHR42879">
    <property type="entry name" value="3-OXOACYL-(ACYL-CARRIER-PROTEIN) REDUCTASE"/>
    <property type="match status" value="1"/>
</dbReference>
<dbReference type="InterPro" id="IPR050259">
    <property type="entry name" value="SDR"/>
</dbReference>
<dbReference type="EMBL" id="JADOUA010000001">
    <property type="protein sequence ID" value="MBG6085992.1"/>
    <property type="molecule type" value="Genomic_DNA"/>
</dbReference>
<dbReference type="EC" id="1.1.1.100" evidence="4"/>
<dbReference type="InterPro" id="IPR020904">
    <property type="entry name" value="Sc_DH/Rdtase_CS"/>
</dbReference>
<dbReference type="PANTHER" id="PTHR42879:SF2">
    <property type="entry name" value="3-OXOACYL-[ACYL-CARRIER-PROTEIN] REDUCTASE FABG"/>
    <property type="match status" value="1"/>
</dbReference>
<dbReference type="InterPro" id="IPR036291">
    <property type="entry name" value="NAD(P)-bd_dom_sf"/>
</dbReference>
<protein>
    <submittedName>
        <fullName evidence="4">3-oxoacyl-[acyl-carrier protein] reductase</fullName>
        <ecNumber evidence="4">1.1.1.100</ecNumber>
    </submittedName>
</protein>
<dbReference type="FunFam" id="3.40.50.720:FF:000173">
    <property type="entry name" value="3-oxoacyl-[acyl-carrier protein] reductase"/>
    <property type="match status" value="1"/>
</dbReference>
<organism evidence="4 5">
    <name type="scientific">Actinomadura viridis</name>
    <dbReference type="NCBI Taxonomy" id="58110"/>
    <lineage>
        <taxon>Bacteria</taxon>
        <taxon>Bacillati</taxon>
        <taxon>Actinomycetota</taxon>
        <taxon>Actinomycetes</taxon>
        <taxon>Streptosporangiales</taxon>
        <taxon>Thermomonosporaceae</taxon>
        <taxon>Actinomadura</taxon>
    </lineage>
</organism>
<evidence type="ECO:0000256" key="1">
    <source>
        <dbReference type="ARBA" id="ARBA00006484"/>
    </source>
</evidence>
<dbReference type="InterPro" id="IPR057326">
    <property type="entry name" value="KR_dom"/>
</dbReference>
<accession>A0A931DCP5</accession>
<dbReference type="Proteomes" id="UP000614047">
    <property type="component" value="Unassembled WGS sequence"/>
</dbReference>
<dbReference type="GO" id="GO:0004316">
    <property type="term" value="F:3-oxoacyl-[acyl-carrier-protein] reductase (NADPH) activity"/>
    <property type="evidence" value="ECO:0007669"/>
    <property type="project" value="UniProtKB-EC"/>
</dbReference>
<dbReference type="NCBIfam" id="NF009466">
    <property type="entry name" value="PRK12826.1-2"/>
    <property type="match status" value="1"/>
</dbReference>
<dbReference type="Pfam" id="PF13561">
    <property type="entry name" value="adh_short_C2"/>
    <property type="match status" value="1"/>
</dbReference>
<dbReference type="SMART" id="SM00822">
    <property type="entry name" value="PKS_KR"/>
    <property type="match status" value="1"/>
</dbReference>
<evidence type="ECO:0000313" key="5">
    <source>
        <dbReference type="Proteomes" id="UP000614047"/>
    </source>
</evidence>
<evidence type="ECO:0000256" key="2">
    <source>
        <dbReference type="ARBA" id="ARBA00023002"/>
    </source>
</evidence>
<evidence type="ECO:0000313" key="4">
    <source>
        <dbReference type="EMBL" id="MBG6085992.1"/>
    </source>
</evidence>
<keyword evidence="2 4" id="KW-0560">Oxidoreductase</keyword>
<dbReference type="PROSITE" id="PS00061">
    <property type="entry name" value="ADH_SHORT"/>
    <property type="match status" value="1"/>
</dbReference>
<proteinExistence type="inferred from homology"/>
<dbReference type="PRINTS" id="PR00080">
    <property type="entry name" value="SDRFAMILY"/>
</dbReference>
<comment type="caution">
    <text evidence="4">The sequence shown here is derived from an EMBL/GenBank/DDBJ whole genome shotgun (WGS) entry which is preliminary data.</text>
</comment>
<dbReference type="AlphaFoldDB" id="A0A931DCP5"/>
<dbReference type="RefSeq" id="WP_197009052.1">
    <property type="nucleotide sequence ID" value="NZ_BAABES010000014.1"/>
</dbReference>
<sequence length="244" mass="24863">MNGRVALVTGAAGGIGSAVARRLATSRAHVVLADRQEPVESVRALRAAGHAVSTLVFDVQDAREVEDAFASLGTACGAPDVVVNCHGVTGPLAPLHEHADQDWASVIGVNLTGVFNVCRAAVPGMLDRGGGRIVNVASVAGKEGNPNSAAYSASKAGVIGLTKALAREVADRGVLVNCVTPGVIDTAMTRGEGTPMRDYVVARTPMGRVGRPGEVAELVAWLCSDACSFSTGAVFDISGGRASY</sequence>
<dbReference type="SUPFAM" id="SSF51735">
    <property type="entry name" value="NAD(P)-binding Rossmann-fold domains"/>
    <property type="match status" value="1"/>
</dbReference>
<dbReference type="PRINTS" id="PR00081">
    <property type="entry name" value="GDHRDH"/>
</dbReference>
<keyword evidence="5" id="KW-1185">Reference proteome</keyword>